<evidence type="ECO:0000256" key="3">
    <source>
        <dbReference type="SAM" id="MobiDB-lite"/>
    </source>
</evidence>
<dbReference type="GO" id="GO:0046872">
    <property type="term" value="F:metal ion binding"/>
    <property type="evidence" value="ECO:0007669"/>
    <property type="project" value="UniProtKB-KW"/>
</dbReference>
<dbReference type="Pfam" id="PF13359">
    <property type="entry name" value="DDE_Tnp_4"/>
    <property type="match status" value="1"/>
</dbReference>
<accession>A0A388LPR7</accession>
<dbReference type="Proteomes" id="UP000265515">
    <property type="component" value="Unassembled WGS sequence"/>
</dbReference>
<reference evidence="5 6" key="1">
    <citation type="journal article" date="2018" name="Cell">
        <title>The Chara Genome: Secondary Complexity and Implications for Plant Terrestrialization.</title>
        <authorList>
            <person name="Nishiyama T."/>
            <person name="Sakayama H."/>
            <person name="Vries J.D."/>
            <person name="Buschmann H."/>
            <person name="Saint-Marcoux D."/>
            <person name="Ullrich K.K."/>
            <person name="Haas F.B."/>
            <person name="Vanderstraeten L."/>
            <person name="Becker D."/>
            <person name="Lang D."/>
            <person name="Vosolsobe S."/>
            <person name="Rombauts S."/>
            <person name="Wilhelmsson P.K.I."/>
            <person name="Janitza P."/>
            <person name="Kern R."/>
            <person name="Heyl A."/>
            <person name="Rumpler F."/>
            <person name="Villalobos L.I.A.C."/>
            <person name="Clay J.M."/>
            <person name="Skokan R."/>
            <person name="Toyoda A."/>
            <person name="Suzuki Y."/>
            <person name="Kagoshima H."/>
            <person name="Schijlen E."/>
            <person name="Tajeshwar N."/>
            <person name="Catarino B."/>
            <person name="Hetherington A.J."/>
            <person name="Saltykova A."/>
            <person name="Bonnot C."/>
            <person name="Breuninger H."/>
            <person name="Symeonidi A."/>
            <person name="Radhakrishnan G.V."/>
            <person name="Van Nieuwerburgh F."/>
            <person name="Deforce D."/>
            <person name="Chang C."/>
            <person name="Karol K.G."/>
            <person name="Hedrich R."/>
            <person name="Ulvskov P."/>
            <person name="Glockner G."/>
            <person name="Delwiche C.F."/>
            <person name="Petrasek J."/>
            <person name="Van de Peer Y."/>
            <person name="Friml J."/>
            <person name="Beilby M."/>
            <person name="Dolan L."/>
            <person name="Kohara Y."/>
            <person name="Sugano S."/>
            <person name="Fujiyama A."/>
            <person name="Delaux P.-M."/>
            <person name="Quint M."/>
            <person name="TheiBen G."/>
            <person name="Hagemann M."/>
            <person name="Harholt J."/>
            <person name="Dunand C."/>
            <person name="Zachgo S."/>
            <person name="Langdale J."/>
            <person name="Maumus F."/>
            <person name="Straeten D.V.D."/>
            <person name="Gould S.B."/>
            <person name="Rensing S.A."/>
        </authorList>
    </citation>
    <scope>NUCLEOTIDE SEQUENCE [LARGE SCALE GENOMIC DNA]</scope>
    <source>
        <strain evidence="5 6">S276</strain>
    </source>
</reference>
<dbReference type="Gramene" id="GBG84294">
    <property type="protein sequence ID" value="GBG84294"/>
    <property type="gene ID" value="CBR_g38264"/>
</dbReference>
<dbReference type="InterPro" id="IPR027806">
    <property type="entry name" value="HARBI1_dom"/>
</dbReference>
<evidence type="ECO:0000259" key="4">
    <source>
        <dbReference type="Pfam" id="PF13359"/>
    </source>
</evidence>
<dbReference type="AlphaFoldDB" id="A0A388LPR7"/>
<protein>
    <recommendedName>
        <fullName evidence="4">DDE Tnp4 domain-containing protein</fullName>
    </recommendedName>
</protein>
<proteinExistence type="predicted"/>
<sequence>METATVETAAAETGAVVTGAMKTTAVETATVDTAPVESGAVKTAAVDTSAVETTTLDTAAVETALLNTAAVDTAGVETAAVETAVAADEQAGAGREHLESGAVKTAAVDTSAVETTTLDTAAVETALLNTAAVDTAGVETAAVETAVAADEQAGAGREHHYEGNFLWQSNERVRLATDIPEELLLLYFKVCNKDEVVSPRKMNRLRDMYRSESRGSKSVSRPGTPGSVNKDAAFVVPSRPRSAPRPRMKTGDVALFDTRQKTTRGVVERAFGRLKRMWRLFLRHDKTNMNNLPQRFTAVCIIHNLLLEVRVAFGDHLLLDRDRDGNTVPIDLSLQDLPHPVSQASATKAALALRDALHMHMR</sequence>
<comment type="cofactor">
    <cofactor evidence="1">
        <name>a divalent metal cation</name>
        <dbReference type="ChEBI" id="CHEBI:60240"/>
    </cofactor>
</comment>
<evidence type="ECO:0000256" key="1">
    <source>
        <dbReference type="ARBA" id="ARBA00001968"/>
    </source>
</evidence>
<feature type="region of interest" description="Disordered" evidence="3">
    <location>
        <begin position="207"/>
        <end position="248"/>
    </location>
</feature>
<keyword evidence="2" id="KW-0479">Metal-binding</keyword>
<evidence type="ECO:0000256" key="2">
    <source>
        <dbReference type="ARBA" id="ARBA00022723"/>
    </source>
</evidence>
<feature type="domain" description="DDE Tnp4" evidence="4">
    <location>
        <begin position="244"/>
        <end position="304"/>
    </location>
</feature>
<keyword evidence="6" id="KW-1185">Reference proteome</keyword>
<evidence type="ECO:0000313" key="5">
    <source>
        <dbReference type="EMBL" id="GBG84294.1"/>
    </source>
</evidence>
<organism evidence="5 6">
    <name type="scientific">Chara braunii</name>
    <name type="common">Braun's stonewort</name>
    <dbReference type="NCBI Taxonomy" id="69332"/>
    <lineage>
        <taxon>Eukaryota</taxon>
        <taxon>Viridiplantae</taxon>
        <taxon>Streptophyta</taxon>
        <taxon>Charophyceae</taxon>
        <taxon>Charales</taxon>
        <taxon>Characeae</taxon>
        <taxon>Chara</taxon>
    </lineage>
</organism>
<comment type="caution">
    <text evidence="5">The sequence shown here is derived from an EMBL/GenBank/DDBJ whole genome shotgun (WGS) entry which is preliminary data.</text>
</comment>
<gene>
    <name evidence="5" type="ORF">CBR_g38264</name>
</gene>
<name>A0A388LPR7_CHABU</name>
<evidence type="ECO:0000313" key="6">
    <source>
        <dbReference type="Proteomes" id="UP000265515"/>
    </source>
</evidence>
<dbReference type="EMBL" id="BFEA01000470">
    <property type="protein sequence ID" value="GBG84294.1"/>
    <property type="molecule type" value="Genomic_DNA"/>
</dbReference>